<feature type="region of interest" description="Disordered" evidence="1">
    <location>
        <begin position="18"/>
        <end position="43"/>
    </location>
</feature>
<comment type="caution">
    <text evidence="2">The sequence shown here is derived from an EMBL/GenBank/DDBJ whole genome shotgun (WGS) entry which is preliminary data.</text>
</comment>
<evidence type="ECO:0000256" key="1">
    <source>
        <dbReference type="SAM" id="MobiDB-lite"/>
    </source>
</evidence>
<name>A0A367QBN0_9NOSO</name>
<accession>A0A367QBN0</accession>
<gene>
    <name evidence="2" type="ORF">A6770_30230</name>
</gene>
<reference evidence="2" key="1">
    <citation type="submission" date="2016-04" db="EMBL/GenBank/DDBJ databases">
        <authorList>
            <person name="Tabuchi Yagui T.R."/>
        </authorList>
    </citation>
    <scope>NUCLEOTIDE SEQUENCE [LARGE SCALE GENOMIC DNA]</scope>
    <source>
        <strain evidence="2">NIES-26</strain>
    </source>
</reference>
<organism evidence="2 3">
    <name type="scientific">Nostoc minutum NIES-26</name>
    <dbReference type="NCBI Taxonomy" id="1844469"/>
    <lineage>
        <taxon>Bacteria</taxon>
        <taxon>Bacillati</taxon>
        <taxon>Cyanobacteriota</taxon>
        <taxon>Cyanophyceae</taxon>
        <taxon>Nostocales</taxon>
        <taxon>Nostocaceae</taxon>
        <taxon>Nostoc</taxon>
    </lineage>
</organism>
<dbReference type="EMBL" id="LXQD01000329">
    <property type="protein sequence ID" value="RCJ21586.1"/>
    <property type="molecule type" value="Genomic_DNA"/>
</dbReference>
<protein>
    <submittedName>
        <fullName evidence="2">Uncharacterized protein</fullName>
    </submittedName>
</protein>
<keyword evidence="3" id="KW-1185">Reference proteome</keyword>
<sequence length="72" mass="7989">MKQFAGLFYVLKPLHRRAGEQRGEEARGDEGDKTTNSCTDVRPYPAGTLTLPFSSPVGDAVRSLLPRRGTRR</sequence>
<proteinExistence type="predicted"/>
<dbReference type="AlphaFoldDB" id="A0A367QBN0"/>
<feature type="compositionally biased region" description="Basic and acidic residues" evidence="1">
    <location>
        <begin position="18"/>
        <end position="33"/>
    </location>
</feature>
<evidence type="ECO:0000313" key="3">
    <source>
        <dbReference type="Proteomes" id="UP000252107"/>
    </source>
</evidence>
<dbReference type="Proteomes" id="UP000252107">
    <property type="component" value="Unassembled WGS sequence"/>
</dbReference>
<evidence type="ECO:0000313" key="2">
    <source>
        <dbReference type="EMBL" id="RCJ21586.1"/>
    </source>
</evidence>